<dbReference type="InterPro" id="IPR002559">
    <property type="entry name" value="Transposase_11"/>
</dbReference>
<dbReference type="InterPro" id="IPR012337">
    <property type="entry name" value="RNaseH-like_sf"/>
</dbReference>
<gene>
    <name evidence="2" type="ORF">DNK49_23570</name>
</gene>
<comment type="caution">
    <text evidence="2">The sequence shown here is derived from an EMBL/GenBank/DDBJ whole genome shotgun (WGS) entry which is preliminary data.</text>
</comment>
<dbReference type="SUPFAM" id="SSF53098">
    <property type="entry name" value="Ribonuclease H-like"/>
    <property type="match status" value="1"/>
</dbReference>
<dbReference type="Gene3D" id="3.90.350.10">
    <property type="entry name" value="Transposase Inhibitor Protein From Tn5, Chain A, domain 1"/>
    <property type="match status" value="1"/>
</dbReference>
<feature type="domain" description="Transposase IS4-like" evidence="1">
    <location>
        <begin position="10"/>
        <end position="75"/>
    </location>
</feature>
<protein>
    <submittedName>
        <fullName evidence="2">Transposase</fullName>
    </submittedName>
</protein>
<accession>A0A323V1Y1</accession>
<name>A0A323V1Y1_9RHOO</name>
<feature type="non-terminal residue" evidence="2">
    <location>
        <position position="88"/>
    </location>
</feature>
<dbReference type="GO" id="GO:0004803">
    <property type="term" value="F:transposase activity"/>
    <property type="evidence" value="ECO:0007669"/>
    <property type="project" value="InterPro"/>
</dbReference>
<evidence type="ECO:0000313" key="2">
    <source>
        <dbReference type="EMBL" id="PZA14128.1"/>
    </source>
</evidence>
<proteinExistence type="predicted"/>
<organism evidence="2 3">
    <name type="scientific">Parazoarcus communis SWub3 = DSM 12120</name>
    <dbReference type="NCBI Taxonomy" id="1121029"/>
    <lineage>
        <taxon>Bacteria</taxon>
        <taxon>Pseudomonadati</taxon>
        <taxon>Pseudomonadota</taxon>
        <taxon>Betaproteobacteria</taxon>
        <taxon>Rhodocyclales</taxon>
        <taxon>Zoogloeaceae</taxon>
        <taxon>Parazoarcus</taxon>
    </lineage>
</organism>
<dbReference type="AlphaFoldDB" id="A0A323V1Y1"/>
<dbReference type="Proteomes" id="UP000248259">
    <property type="component" value="Unassembled WGS sequence"/>
</dbReference>
<reference evidence="2 3" key="1">
    <citation type="submission" date="2018-06" db="EMBL/GenBank/DDBJ databases">
        <title>Azoarcus communis strain SWub3 genome.</title>
        <authorList>
            <person name="Zorraquino Salvo V."/>
            <person name="Toubiana D."/>
            <person name="Blumwald E."/>
        </authorList>
    </citation>
    <scope>NUCLEOTIDE SEQUENCE [LARGE SCALE GENOMIC DNA]</scope>
    <source>
        <strain evidence="2 3">SWub3</strain>
    </source>
</reference>
<evidence type="ECO:0000313" key="3">
    <source>
        <dbReference type="Proteomes" id="UP000248259"/>
    </source>
</evidence>
<evidence type="ECO:0000259" key="1">
    <source>
        <dbReference type="Pfam" id="PF01609"/>
    </source>
</evidence>
<dbReference type="GO" id="GO:0003677">
    <property type="term" value="F:DNA binding"/>
    <property type="evidence" value="ECO:0007669"/>
    <property type="project" value="InterPro"/>
</dbReference>
<dbReference type="EMBL" id="QKOE01000166">
    <property type="protein sequence ID" value="PZA14128.1"/>
    <property type="molecule type" value="Genomic_DNA"/>
</dbReference>
<dbReference type="Pfam" id="PF01609">
    <property type="entry name" value="DDE_Tnp_1"/>
    <property type="match status" value="1"/>
</dbReference>
<dbReference type="GO" id="GO:0006313">
    <property type="term" value="P:DNA transposition"/>
    <property type="evidence" value="ECO:0007669"/>
    <property type="project" value="InterPro"/>
</dbReference>
<keyword evidence="3" id="KW-1185">Reference proteome</keyword>
<sequence length="88" mass="10178">MRLIRQITPQGKVRVLMTSLCDTERFPLEAFAELYHQRWRIEEAFNRLKHRLHLEHTSGLSWLAARQDFGAKAVCDNLAALAAWCAAQ</sequence>